<name>A0A1A9KK34_9PSED</name>
<organism evidence="1 2">
    <name type="scientific">Pseudomonas citronellolis</name>
    <dbReference type="NCBI Taxonomy" id="53408"/>
    <lineage>
        <taxon>Bacteria</taxon>
        <taxon>Pseudomonadati</taxon>
        <taxon>Pseudomonadota</taxon>
        <taxon>Gammaproteobacteria</taxon>
        <taxon>Pseudomonadales</taxon>
        <taxon>Pseudomonadaceae</taxon>
        <taxon>Pseudomonas</taxon>
    </lineage>
</organism>
<dbReference type="Proteomes" id="UP000077748">
    <property type="component" value="Chromosome"/>
</dbReference>
<proteinExistence type="predicted"/>
<sequence>MDSQPPGNLKIELLGENELTLDMDAILALPSPQRCTLKDIMEKVDGLHAIANGFFRQEDVFTDYAFEVWRGE</sequence>
<protein>
    <submittedName>
        <fullName evidence="1">Uncharacterized protein</fullName>
    </submittedName>
</protein>
<accession>A0A1A9KK34</accession>
<dbReference type="EMBL" id="CP015878">
    <property type="protein sequence ID" value="ANI17977.1"/>
    <property type="molecule type" value="Genomic_DNA"/>
</dbReference>
<evidence type="ECO:0000313" key="1">
    <source>
        <dbReference type="EMBL" id="ANI17977.1"/>
    </source>
</evidence>
<evidence type="ECO:0000313" key="2">
    <source>
        <dbReference type="Proteomes" id="UP000077748"/>
    </source>
</evidence>
<reference evidence="1 2" key="1">
    <citation type="submission" date="2016-05" db="EMBL/GenBank/DDBJ databases">
        <title>Genome Sequence of Pseudomonas citronellolis Strain SJTE-3, an Estrogens and Persistent Organic Pollutants degradation strain.</title>
        <authorList>
            <person name="Liang R."/>
        </authorList>
    </citation>
    <scope>NUCLEOTIDE SEQUENCE [LARGE SCALE GENOMIC DNA]</scope>
    <source>
        <strain evidence="1 2">SJTE-3</strain>
    </source>
</reference>
<gene>
    <name evidence="1" type="ORF">A9C11_30050</name>
</gene>
<dbReference type="AlphaFoldDB" id="A0A1A9KK34"/>